<evidence type="ECO:0000256" key="3">
    <source>
        <dbReference type="ARBA" id="ARBA00022630"/>
    </source>
</evidence>
<dbReference type="Pfam" id="PF00743">
    <property type="entry name" value="FMO-like"/>
    <property type="match status" value="1"/>
</dbReference>
<evidence type="ECO:0000256" key="4">
    <source>
        <dbReference type="ARBA" id="ARBA00022827"/>
    </source>
</evidence>
<comment type="caution">
    <text evidence="8">The sequence shown here is derived from an EMBL/GenBank/DDBJ whole genome shotgun (WGS) entry which is preliminary data.</text>
</comment>
<protein>
    <submittedName>
        <fullName evidence="8">NAD(P)/FAD-dependent oxidoreductase</fullName>
    </submittedName>
</protein>
<organism evidence="8 9">
    <name type="scientific">Microbaculum marinisediminis</name>
    <dbReference type="NCBI Taxonomy" id="2931392"/>
    <lineage>
        <taxon>Bacteria</taxon>
        <taxon>Pseudomonadati</taxon>
        <taxon>Pseudomonadota</taxon>
        <taxon>Alphaproteobacteria</taxon>
        <taxon>Hyphomicrobiales</taxon>
        <taxon>Tepidamorphaceae</taxon>
        <taxon>Microbaculum</taxon>
    </lineage>
</organism>
<evidence type="ECO:0000313" key="9">
    <source>
        <dbReference type="Proteomes" id="UP001320898"/>
    </source>
</evidence>
<evidence type="ECO:0000256" key="1">
    <source>
        <dbReference type="ARBA" id="ARBA00001974"/>
    </source>
</evidence>
<evidence type="ECO:0000256" key="2">
    <source>
        <dbReference type="ARBA" id="ARBA00010139"/>
    </source>
</evidence>
<comment type="cofactor">
    <cofactor evidence="1">
        <name>FAD</name>
        <dbReference type="ChEBI" id="CHEBI:57692"/>
    </cofactor>
</comment>
<dbReference type="SUPFAM" id="SSF51905">
    <property type="entry name" value="FAD/NAD(P)-binding domain"/>
    <property type="match status" value="2"/>
</dbReference>
<proteinExistence type="inferred from homology"/>
<keyword evidence="5" id="KW-0521">NADP</keyword>
<name>A0AAW5QYQ8_9HYPH</name>
<dbReference type="EMBL" id="JALIDZ010000002">
    <property type="protein sequence ID" value="MCT8971405.1"/>
    <property type="molecule type" value="Genomic_DNA"/>
</dbReference>
<dbReference type="InterPro" id="IPR020946">
    <property type="entry name" value="Flavin_mOase-like"/>
</dbReference>
<dbReference type="PRINTS" id="PR00411">
    <property type="entry name" value="PNDRDTASEI"/>
</dbReference>
<dbReference type="GO" id="GO:0050660">
    <property type="term" value="F:flavin adenine dinucleotide binding"/>
    <property type="evidence" value="ECO:0007669"/>
    <property type="project" value="InterPro"/>
</dbReference>
<comment type="similarity">
    <text evidence="2">Belongs to the FAD-binding monooxygenase family.</text>
</comment>
<keyword evidence="7" id="KW-0503">Monooxygenase</keyword>
<evidence type="ECO:0000313" key="8">
    <source>
        <dbReference type="EMBL" id="MCT8971405.1"/>
    </source>
</evidence>
<keyword evidence="9" id="KW-1185">Reference proteome</keyword>
<dbReference type="GO" id="GO:0050661">
    <property type="term" value="F:NADP binding"/>
    <property type="evidence" value="ECO:0007669"/>
    <property type="project" value="InterPro"/>
</dbReference>
<keyword evidence="3" id="KW-0285">Flavoprotein</keyword>
<gene>
    <name evidence="8" type="ORF">MUB46_05970</name>
</gene>
<dbReference type="GO" id="GO:0004499">
    <property type="term" value="F:N,N-dimethylaniline monooxygenase activity"/>
    <property type="evidence" value="ECO:0007669"/>
    <property type="project" value="InterPro"/>
</dbReference>
<dbReference type="PANTHER" id="PTHR43098:SF3">
    <property type="entry name" value="L-ORNITHINE N(5)-MONOOXYGENASE-RELATED"/>
    <property type="match status" value="1"/>
</dbReference>
<dbReference type="InterPro" id="IPR036188">
    <property type="entry name" value="FAD/NAD-bd_sf"/>
</dbReference>
<sequence length="543" mass="60437">MPKTESVLVGEHGRDIPQSCDVVIVGGGVGGIYALYQMRQRGLSVRLFEAGSDVGGTWYWNSYPGARVDIPSYEYSYSFDPELQQEWRWPEKYSAQPELQKYFRHVVDRYDLREYITFDTRVTATRFDEATNRWHVETDGGEKVDCRFLILATGPLSEPIFPRVEGIDRFKGVSIHTGQWAQGGPDVKGKRVAVIGTGSTGAQVSPELAKEAEKLYLVQRTPAYSVPSQNRPLSDDEHREVLENYDAIRARARKNRSNLGIDVCDDSALDVDAETRDRIYEERWEMGGLGFTAAFGDLYTSVEANGTAAEFVRKKIRQIVMDQGLADHLMPDTLIGAKRLCVDNGYFQMFNRNNVELVDLRENNLIEITEGGLLMERGEIPVDVIVFATGFDAITGALLKIDIRGRDGLSLREAWADGPETWLGIGTAGFPNLFLVNGPGSPAGLANMVVLAEDNVNWIADCIAHMERAGAETIEADKAAQSEWAERLTEMAEASIYPLANSWYVGANVPGKPRKFVSHMDYPEYLKACQQSAKAGYSGFLLK</sequence>
<dbReference type="Proteomes" id="UP001320898">
    <property type="component" value="Unassembled WGS sequence"/>
</dbReference>
<dbReference type="AlphaFoldDB" id="A0AAW5QYQ8"/>
<accession>A0AAW5QYQ8</accession>
<dbReference type="InterPro" id="IPR050775">
    <property type="entry name" value="FAD-binding_Monooxygenases"/>
</dbReference>
<evidence type="ECO:0000256" key="5">
    <source>
        <dbReference type="ARBA" id="ARBA00022857"/>
    </source>
</evidence>
<reference evidence="8 9" key="1">
    <citation type="submission" date="2022-04" db="EMBL/GenBank/DDBJ databases">
        <authorList>
            <person name="Ye Y.-Q."/>
            <person name="Du Z.-J."/>
        </authorList>
    </citation>
    <scope>NUCLEOTIDE SEQUENCE [LARGE SCALE GENOMIC DNA]</scope>
    <source>
        <strain evidence="8 9">A6E488</strain>
    </source>
</reference>
<keyword evidence="4" id="KW-0274">FAD</keyword>
<evidence type="ECO:0000256" key="6">
    <source>
        <dbReference type="ARBA" id="ARBA00023002"/>
    </source>
</evidence>
<dbReference type="PANTHER" id="PTHR43098">
    <property type="entry name" value="L-ORNITHINE N(5)-MONOOXYGENASE-RELATED"/>
    <property type="match status" value="1"/>
</dbReference>
<dbReference type="RefSeq" id="WP_261614964.1">
    <property type="nucleotide sequence ID" value="NZ_JALIDZ010000002.1"/>
</dbReference>
<dbReference type="Gene3D" id="3.50.50.60">
    <property type="entry name" value="FAD/NAD(P)-binding domain"/>
    <property type="match status" value="2"/>
</dbReference>
<keyword evidence="6" id="KW-0560">Oxidoreductase</keyword>
<evidence type="ECO:0000256" key="7">
    <source>
        <dbReference type="ARBA" id="ARBA00023033"/>
    </source>
</evidence>